<comment type="subcellular location">
    <subcellularLocation>
        <location evidence="1">Cell membrane</location>
    </subcellularLocation>
</comment>
<dbReference type="GO" id="GO:0005886">
    <property type="term" value="C:plasma membrane"/>
    <property type="evidence" value="ECO:0007669"/>
    <property type="project" value="UniProtKB-SubCell"/>
</dbReference>
<dbReference type="InterPro" id="IPR001173">
    <property type="entry name" value="Glyco_trans_2-like"/>
</dbReference>
<dbReference type="InterPro" id="IPR029044">
    <property type="entry name" value="Nucleotide-diphossugar_trans"/>
</dbReference>
<sequence>MAPIASVVIPAHNEERSLPRLLRALEEGAEPGELDVVVVANACDDRTAEVAAQAGVRVIETEVAGKPHALRLGDDTCHTFPRVYVDGDVVLPVAGIRALVDAVSRPGTLMAAPRPVLDLEGVSALARRVHRVWSALPTVRATGVGSGVFVLNEAGHAAAFPVPDVLTDDAWVHRSVRPEEKTVVEGARSIVRPAATVPALLRRRARVRLGHRELDRLGKTAPAGAAAGIGTIVALARSGEISKVDGACFAVVAVLDRALAVFRKFRGDEKNWSTDNTSRFTPVT</sequence>
<evidence type="ECO:0000256" key="2">
    <source>
        <dbReference type="ARBA" id="ARBA00022475"/>
    </source>
</evidence>
<gene>
    <name evidence="11" type="ORF">Psi02_21130</name>
</gene>
<keyword evidence="2" id="KW-1003">Cell membrane</keyword>
<keyword evidence="4" id="KW-0808">Transferase</keyword>
<evidence type="ECO:0000256" key="8">
    <source>
        <dbReference type="ARBA" id="ARBA00038120"/>
    </source>
</evidence>
<dbReference type="PANTHER" id="PTHR43646">
    <property type="entry name" value="GLYCOSYLTRANSFERASE"/>
    <property type="match status" value="1"/>
</dbReference>
<dbReference type="RefSeq" id="WP_203973248.1">
    <property type="nucleotide sequence ID" value="NZ_BAAAKY010000004.1"/>
</dbReference>
<dbReference type="Proteomes" id="UP000644610">
    <property type="component" value="Unassembled WGS sequence"/>
</dbReference>
<evidence type="ECO:0000313" key="11">
    <source>
        <dbReference type="EMBL" id="GII45689.1"/>
    </source>
</evidence>
<dbReference type="Pfam" id="PF00535">
    <property type="entry name" value="Glycos_transf_2"/>
    <property type="match status" value="1"/>
</dbReference>
<dbReference type="PANTHER" id="PTHR43646:SF2">
    <property type="entry name" value="GLYCOSYLTRANSFERASE 2-LIKE DOMAIN-CONTAINING PROTEIN"/>
    <property type="match status" value="1"/>
</dbReference>
<evidence type="ECO:0000256" key="7">
    <source>
        <dbReference type="ARBA" id="ARBA00037904"/>
    </source>
</evidence>
<evidence type="ECO:0000256" key="9">
    <source>
        <dbReference type="ARBA" id="ARBA00040345"/>
    </source>
</evidence>
<comment type="caution">
    <text evidence="11">The sequence shown here is derived from an EMBL/GenBank/DDBJ whole genome shotgun (WGS) entry which is preliminary data.</text>
</comment>
<comment type="similarity">
    <text evidence="8">Belongs to the glycosyltransferase 2 family. CrtQ subfamily.</text>
</comment>
<dbReference type="AlphaFoldDB" id="A0A8J3UNW8"/>
<evidence type="ECO:0000256" key="6">
    <source>
        <dbReference type="ARBA" id="ARBA00037281"/>
    </source>
</evidence>
<comment type="pathway">
    <text evidence="7">Carotenoid biosynthesis; staphyloxanthin biosynthesis; staphyloxanthin from farnesyl diphosphate: step 4/5.</text>
</comment>
<comment type="function">
    <text evidence="6">Catalyzes the glycosylation of 4,4'-diaponeurosporenoate, i.e. the esterification of glucose at the C1'' position with the carboxyl group of 4,4'-diaponeurosporenic acid, to form glycosyl-4,4'-diaponeurosporenoate. This is a step in the biosynthesis of staphyloxanthin, an orange pigment present in most staphylococci strains.</text>
</comment>
<evidence type="ECO:0000259" key="10">
    <source>
        <dbReference type="Pfam" id="PF00535"/>
    </source>
</evidence>
<feature type="domain" description="Glycosyltransferase 2-like" evidence="10">
    <location>
        <begin position="6"/>
        <end position="117"/>
    </location>
</feature>
<name>A0A8J3UNW8_9ACTN</name>
<proteinExistence type="inferred from homology"/>
<evidence type="ECO:0000256" key="4">
    <source>
        <dbReference type="ARBA" id="ARBA00022679"/>
    </source>
</evidence>
<reference evidence="11" key="1">
    <citation type="submission" date="2021-01" db="EMBL/GenBank/DDBJ databases">
        <title>Whole genome shotgun sequence of Planotetraspora silvatica NBRC 100141.</title>
        <authorList>
            <person name="Komaki H."/>
            <person name="Tamura T."/>
        </authorList>
    </citation>
    <scope>NUCLEOTIDE SEQUENCE</scope>
    <source>
        <strain evidence="11">NBRC 100141</strain>
    </source>
</reference>
<evidence type="ECO:0000256" key="1">
    <source>
        <dbReference type="ARBA" id="ARBA00004236"/>
    </source>
</evidence>
<dbReference type="EMBL" id="BOOQ01000010">
    <property type="protein sequence ID" value="GII45689.1"/>
    <property type="molecule type" value="Genomic_DNA"/>
</dbReference>
<accession>A0A8J3UNW8</accession>
<organism evidence="11 12">
    <name type="scientific">Planotetraspora silvatica</name>
    <dbReference type="NCBI Taxonomy" id="234614"/>
    <lineage>
        <taxon>Bacteria</taxon>
        <taxon>Bacillati</taxon>
        <taxon>Actinomycetota</taxon>
        <taxon>Actinomycetes</taxon>
        <taxon>Streptosporangiales</taxon>
        <taxon>Streptosporangiaceae</taxon>
        <taxon>Planotetraspora</taxon>
    </lineage>
</organism>
<dbReference type="Gene3D" id="3.90.550.10">
    <property type="entry name" value="Spore Coat Polysaccharide Biosynthesis Protein SpsA, Chain A"/>
    <property type="match status" value="1"/>
</dbReference>
<keyword evidence="5" id="KW-0472">Membrane</keyword>
<dbReference type="GO" id="GO:0016757">
    <property type="term" value="F:glycosyltransferase activity"/>
    <property type="evidence" value="ECO:0007669"/>
    <property type="project" value="UniProtKB-KW"/>
</dbReference>
<evidence type="ECO:0000256" key="3">
    <source>
        <dbReference type="ARBA" id="ARBA00022676"/>
    </source>
</evidence>
<evidence type="ECO:0000313" key="12">
    <source>
        <dbReference type="Proteomes" id="UP000644610"/>
    </source>
</evidence>
<protein>
    <recommendedName>
        <fullName evidence="9">4,4'-diaponeurosporenoate glycosyltransferase</fullName>
    </recommendedName>
</protein>
<keyword evidence="12" id="KW-1185">Reference proteome</keyword>
<evidence type="ECO:0000256" key="5">
    <source>
        <dbReference type="ARBA" id="ARBA00023136"/>
    </source>
</evidence>
<dbReference type="SUPFAM" id="SSF53448">
    <property type="entry name" value="Nucleotide-diphospho-sugar transferases"/>
    <property type="match status" value="1"/>
</dbReference>
<keyword evidence="3" id="KW-0328">Glycosyltransferase</keyword>